<reference evidence="1" key="1">
    <citation type="submission" date="2020-06" db="EMBL/GenBank/DDBJ databases">
        <title>WGS assembly of Ceratodon purpureus strain R40.</title>
        <authorList>
            <person name="Carey S.B."/>
            <person name="Jenkins J."/>
            <person name="Shu S."/>
            <person name="Lovell J.T."/>
            <person name="Sreedasyam A."/>
            <person name="Maumus F."/>
            <person name="Tiley G.P."/>
            <person name="Fernandez-Pozo N."/>
            <person name="Barry K."/>
            <person name="Chen C."/>
            <person name="Wang M."/>
            <person name="Lipzen A."/>
            <person name="Daum C."/>
            <person name="Saski C.A."/>
            <person name="Payton A.C."/>
            <person name="Mcbreen J.C."/>
            <person name="Conrad R.E."/>
            <person name="Kollar L.M."/>
            <person name="Olsson S."/>
            <person name="Huttunen S."/>
            <person name="Landis J.B."/>
            <person name="Wickett N.J."/>
            <person name="Johnson M.G."/>
            <person name="Rensing S.A."/>
            <person name="Grimwood J."/>
            <person name="Schmutz J."/>
            <person name="Mcdaniel S.F."/>
        </authorList>
    </citation>
    <scope>NUCLEOTIDE SEQUENCE</scope>
    <source>
        <strain evidence="1">R40</strain>
    </source>
</reference>
<evidence type="ECO:0000313" key="2">
    <source>
        <dbReference type="Proteomes" id="UP000822688"/>
    </source>
</evidence>
<protein>
    <submittedName>
        <fullName evidence="1">Uncharacterized protein</fullName>
    </submittedName>
</protein>
<proteinExistence type="predicted"/>
<name>A0A8T0IPN3_CERPU</name>
<evidence type="ECO:0000313" key="1">
    <source>
        <dbReference type="EMBL" id="KAG0584771.1"/>
    </source>
</evidence>
<dbReference type="EMBL" id="CM026423">
    <property type="protein sequence ID" value="KAG0584771.1"/>
    <property type="molecule type" value="Genomic_DNA"/>
</dbReference>
<sequence length="103" mass="11697">MQPFTAGACNRWCIRIGGCVFARWIHAYLLQALGRSIVRFEDRQTSFARAIRQVTCNRLSRGEESSLVMLLCQSRWSLQLQIRTSTALAHAHSYLQVASAKLL</sequence>
<dbReference type="AlphaFoldDB" id="A0A8T0IPN3"/>
<comment type="caution">
    <text evidence="1">The sequence shown here is derived from an EMBL/GenBank/DDBJ whole genome shotgun (WGS) entry which is preliminary data.</text>
</comment>
<keyword evidence="2" id="KW-1185">Reference proteome</keyword>
<dbReference type="Proteomes" id="UP000822688">
    <property type="component" value="Chromosome 3"/>
</dbReference>
<organism evidence="1 2">
    <name type="scientific">Ceratodon purpureus</name>
    <name type="common">Fire moss</name>
    <name type="synonym">Dicranum purpureum</name>
    <dbReference type="NCBI Taxonomy" id="3225"/>
    <lineage>
        <taxon>Eukaryota</taxon>
        <taxon>Viridiplantae</taxon>
        <taxon>Streptophyta</taxon>
        <taxon>Embryophyta</taxon>
        <taxon>Bryophyta</taxon>
        <taxon>Bryophytina</taxon>
        <taxon>Bryopsida</taxon>
        <taxon>Dicranidae</taxon>
        <taxon>Pseudoditrichales</taxon>
        <taxon>Ditrichaceae</taxon>
        <taxon>Ceratodon</taxon>
    </lineage>
</organism>
<accession>A0A8T0IPN3</accession>
<gene>
    <name evidence="1" type="ORF">KC19_3G233000</name>
</gene>